<evidence type="ECO:0000259" key="6">
    <source>
        <dbReference type="Pfam" id="PF08281"/>
    </source>
</evidence>
<feature type="domain" description="RNA polymerase sigma factor 70 region 4 type 2" evidence="6">
    <location>
        <begin position="126"/>
        <end position="175"/>
    </location>
</feature>
<accession>A0A512RFG0</accession>
<evidence type="ECO:0000313" key="7">
    <source>
        <dbReference type="EMBL" id="GEP94374.1"/>
    </source>
</evidence>
<name>A0A512RFG0_9BACT</name>
<dbReference type="Gene3D" id="1.10.1740.10">
    <property type="match status" value="1"/>
</dbReference>
<gene>
    <name evidence="7" type="ORF">CCY01nite_06340</name>
</gene>
<dbReference type="SUPFAM" id="SSF88946">
    <property type="entry name" value="Sigma2 domain of RNA polymerase sigma factors"/>
    <property type="match status" value="1"/>
</dbReference>
<dbReference type="SUPFAM" id="SSF88659">
    <property type="entry name" value="Sigma3 and sigma4 domains of RNA polymerase sigma factors"/>
    <property type="match status" value="1"/>
</dbReference>
<dbReference type="EMBL" id="BKAU01000001">
    <property type="protein sequence ID" value="GEP94374.1"/>
    <property type="molecule type" value="Genomic_DNA"/>
</dbReference>
<dbReference type="InterPro" id="IPR013325">
    <property type="entry name" value="RNA_pol_sigma_r2"/>
</dbReference>
<comment type="similarity">
    <text evidence="1">Belongs to the sigma-70 factor family. ECF subfamily.</text>
</comment>
<evidence type="ECO:0000313" key="8">
    <source>
        <dbReference type="Proteomes" id="UP000321436"/>
    </source>
</evidence>
<organism evidence="7 8">
    <name type="scientific">Chitinophaga cymbidii</name>
    <dbReference type="NCBI Taxonomy" id="1096750"/>
    <lineage>
        <taxon>Bacteria</taxon>
        <taxon>Pseudomonadati</taxon>
        <taxon>Bacteroidota</taxon>
        <taxon>Chitinophagia</taxon>
        <taxon>Chitinophagales</taxon>
        <taxon>Chitinophagaceae</taxon>
        <taxon>Chitinophaga</taxon>
    </lineage>
</organism>
<evidence type="ECO:0000256" key="3">
    <source>
        <dbReference type="ARBA" id="ARBA00023082"/>
    </source>
</evidence>
<dbReference type="GO" id="GO:0016987">
    <property type="term" value="F:sigma factor activity"/>
    <property type="evidence" value="ECO:0007669"/>
    <property type="project" value="UniProtKB-KW"/>
</dbReference>
<reference evidence="7 8" key="1">
    <citation type="submission" date="2019-07" db="EMBL/GenBank/DDBJ databases">
        <title>Whole genome shotgun sequence of Chitinophaga cymbidii NBRC 109752.</title>
        <authorList>
            <person name="Hosoyama A."/>
            <person name="Uohara A."/>
            <person name="Ohji S."/>
            <person name="Ichikawa N."/>
        </authorList>
    </citation>
    <scope>NUCLEOTIDE SEQUENCE [LARGE SCALE GENOMIC DNA]</scope>
    <source>
        <strain evidence="7 8">NBRC 109752</strain>
    </source>
</reference>
<dbReference type="InterPro" id="IPR014284">
    <property type="entry name" value="RNA_pol_sigma-70_dom"/>
</dbReference>
<dbReference type="Pfam" id="PF08281">
    <property type="entry name" value="Sigma70_r4_2"/>
    <property type="match status" value="1"/>
</dbReference>
<comment type="caution">
    <text evidence="7">The sequence shown here is derived from an EMBL/GenBank/DDBJ whole genome shotgun (WGS) entry which is preliminary data.</text>
</comment>
<dbReference type="GO" id="GO:0003677">
    <property type="term" value="F:DNA binding"/>
    <property type="evidence" value="ECO:0007669"/>
    <property type="project" value="InterPro"/>
</dbReference>
<dbReference type="InterPro" id="IPR013249">
    <property type="entry name" value="RNA_pol_sigma70_r4_t2"/>
</dbReference>
<dbReference type="InterPro" id="IPR039425">
    <property type="entry name" value="RNA_pol_sigma-70-like"/>
</dbReference>
<dbReference type="Gene3D" id="1.10.10.10">
    <property type="entry name" value="Winged helix-like DNA-binding domain superfamily/Winged helix DNA-binding domain"/>
    <property type="match status" value="1"/>
</dbReference>
<feature type="domain" description="RNA polymerase sigma-70 region 2" evidence="5">
    <location>
        <begin position="31"/>
        <end position="93"/>
    </location>
</feature>
<protein>
    <submittedName>
        <fullName evidence="7">RNA polymerase</fullName>
    </submittedName>
</protein>
<keyword evidence="2" id="KW-0805">Transcription regulation</keyword>
<dbReference type="InterPro" id="IPR036388">
    <property type="entry name" value="WH-like_DNA-bd_sf"/>
</dbReference>
<dbReference type="AlphaFoldDB" id="A0A512RFG0"/>
<dbReference type="Pfam" id="PF04542">
    <property type="entry name" value="Sigma70_r2"/>
    <property type="match status" value="1"/>
</dbReference>
<evidence type="ECO:0000256" key="1">
    <source>
        <dbReference type="ARBA" id="ARBA00010641"/>
    </source>
</evidence>
<dbReference type="Proteomes" id="UP000321436">
    <property type="component" value="Unassembled WGS sequence"/>
</dbReference>
<evidence type="ECO:0000256" key="2">
    <source>
        <dbReference type="ARBA" id="ARBA00023015"/>
    </source>
</evidence>
<evidence type="ECO:0000259" key="5">
    <source>
        <dbReference type="Pfam" id="PF04542"/>
    </source>
</evidence>
<dbReference type="NCBIfam" id="TIGR02937">
    <property type="entry name" value="sigma70-ECF"/>
    <property type="match status" value="1"/>
</dbReference>
<dbReference type="PANTHER" id="PTHR43133">
    <property type="entry name" value="RNA POLYMERASE ECF-TYPE SIGMA FACTO"/>
    <property type="match status" value="1"/>
</dbReference>
<dbReference type="OrthoDB" id="9150024at2"/>
<proteinExistence type="inferred from homology"/>
<dbReference type="PANTHER" id="PTHR43133:SF46">
    <property type="entry name" value="RNA POLYMERASE SIGMA-70 FACTOR ECF SUBFAMILY"/>
    <property type="match status" value="1"/>
</dbReference>
<keyword evidence="3" id="KW-0731">Sigma factor</keyword>
<dbReference type="InterPro" id="IPR007627">
    <property type="entry name" value="RNA_pol_sigma70_r2"/>
</dbReference>
<keyword evidence="4" id="KW-0804">Transcription</keyword>
<dbReference type="GO" id="GO:0006352">
    <property type="term" value="P:DNA-templated transcription initiation"/>
    <property type="evidence" value="ECO:0007669"/>
    <property type="project" value="InterPro"/>
</dbReference>
<dbReference type="RefSeq" id="WP_146857850.1">
    <property type="nucleotide sequence ID" value="NZ_BKAU01000001.1"/>
</dbReference>
<evidence type="ECO:0000256" key="4">
    <source>
        <dbReference type="ARBA" id="ARBA00023163"/>
    </source>
</evidence>
<dbReference type="InterPro" id="IPR013324">
    <property type="entry name" value="RNA_pol_sigma_r3/r4-like"/>
</dbReference>
<sequence>MQQTDEPVSLWQKIRKGDKEALFVLYDDMYFHLVRYGLSVYADSDLVKDCIGQLFLKIWDRHASLNDVENVRSYLFTFLRRTIVDHLNAKGRTASVMLDIHAEEGTEASYEEIIIARERDEEMNRDLRNALNALSPKQIELIRMKFFENLSYKEIAHLNSQSVKTSYNTIYDAIKVLRLKLKM</sequence>
<keyword evidence="8" id="KW-1185">Reference proteome</keyword>